<organism evidence="1 2">
    <name type="scientific">Quercus lobata</name>
    <name type="common">Valley oak</name>
    <dbReference type="NCBI Taxonomy" id="97700"/>
    <lineage>
        <taxon>Eukaryota</taxon>
        <taxon>Viridiplantae</taxon>
        <taxon>Streptophyta</taxon>
        <taxon>Embryophyta</taxon>
        <taxon>Tracheophyta</taxon>
        <taxon>Spermatophyta</taxon>
        <taxon>Magnoliopsida</taxon>
        <taxon>eudicotyledons</taxon>
        <taxon>Gunneridae</taxon>
        <taxon>Pentapetalae</taxon>
        <taxon>rosids</taxon>
        <taxon>fabids</taxon>
        <taxon>Fagales</taxon>
        <taxon>Fagaceae</taxon>
        <taxon>Quercus</taxon>
    </lineage>
</organism>
<accession>A0A7N2MQ75</accession>
<dbReference type="Proteomes" id="UP000594261">
    <property type="component" value="Chromosome 10"/>
</dbReference>
<protein>
    <submittedName>
        <fullName evidence="1">Uncharacterized protein</fullName>
    </submittedName>
</protein>
<keyword evidence="2" id="KW-1185">Reference proteome</keyword>
<dbReference type="AlphaFoldDB" id="A0A7N2MQ75"/>
<sequence>MQIAACVQQLKSPHFMLYTASNYLYEFQQRPQVSIAKTRQKEIKWKPLASDEIKTSYDGATFEDTSEAWIVVVVWIDSGEILAAHYEKTPLPSSVEETSLHSLLDLHY</sequence>
<evidence type="ECO:0000313" key="1">
    <source>
        <dbReference type="EnsemblPlants" id="QL10p016589:mrna"/>
    </source>
</evidence>
<proteinExistence type="predicted"/>
<dbReference type="EMBL" id="LRBV02000010">
    <property type="status" value="NOT_ANNOTATED_CDS"/>
    <property type="molecule type" value="Genomic_DNA"/>
</dbReference>
<name>A0A7N2MQ75_QUELO</name>
<evidence type="ECO:0000313" key="2">
    <source>
        <dbReference type="Proteomes" id="UP000594261"/>
    </source>
</evidence>
<reference evidence="1 2" key="1">
    <citation type="journal article" date="2016" name="G3 (Bethesda)">
        <title>First Draft Assembly and Annotation of the Genome of a California Endemic Oak Quercus lobata Nee (Fagaceae).</title>
        <authorList>
            <person name="Sork V.L."/>
            <person name="Fitz-Gibbon S.T."/>
            <person name="Puiu D."/>
            <person name="Crepeau M."/>
            <person name="Gugger P.F."/>
            <person name="Sherman R."/>
            <person name="Stevens K."/>
            <person name="Langley C.H."/>
            <person name="Pellegrini M."/>
            <person name="Salzberg S.L."/>
        </authorList>
    </citation>
    <scope>NUCLEOTIDE SEQUENCE [LARGE SCALE GENOMIC DNA]</scope>
    <source>
        <strain evidence="1 2">cv. SW786</strain>
    </source>
</reference>
<dbReference type="InParanoid" id="A0A7N2MQ75"/>
<reference evidence="1" key="2">
    <citation type="submission" date="2021-01" db="UniProtKB">
        <authorList>
            <consortium name="EnsemblPlants"/>
        </authorList>
    </citation>
    <scope>IDENTIFICATION</scope>
</reference>
<dbReference type="EnsemblPlants" id="QL10p016589:mrna">
    <property type="protein sequence ID" value="QL10p016589:mrna"/>
    <property type="gene ID" value="QL10p016589"/>
</dbReference>
<dbReference type="Gramene" id="QL10p016589:mrna">
    <property type="protein sequence ID" value="QL10p016589:mrna"/>
    <property type="gene ID" value="QL10p016589"/>
</dbReference>